<evidence type="ECO:0000313" key="5">
    <source>
        <dbReference type="Proteomes" id="UP001519306"/>
    </source>
</evidence>
<keyword evidence="3" id="KW-0963">Cytoplasm</keyword>
<sequence>MIILASNSKRRQDILGRFVEYKVITKDIKENNSEYNSPNQLVMALSFEKGIEVARENPESIVLSADTVVALKGKVLGKPKDRKDAKKMLENLSNTEHIVLTGYSIFKLDENIKYTNYEISKVKFRKLDDEIINSYLNTKEYVDKAGSYGIQGYGALLVESIVGDYENIVGLPISKIAQDFKRLFNINLLSEGLDGKI</sequence>
<feature type="site" description="Important for substrate specificity" evidence="3">
    <location>
        <position position="151"/>
    </location>
</feature>
<evidence type="ECO:0000256" key="3">
    <source>
        <dbReference type="HAMAP-Rule" id="MF_00528"/>
    </source>
</evidence>
<dbReference type="EC" id="3.6.1.9" evidence="3"/>
<dbReference type="PANTHER" id="PTHR43213:SF5">
    <property type="entry name" value="BIFUNCTIONAL DTTP_UTP PYROPHOSPHATASE_METHYLTRANSFERASE PROTEIN-RELATED"/>
    <property type="match status" value="1"/>
</dbReference>
<comment type="subcellular location">
    <subcellularLocation>
        <location evidence="3">Cytoplasm</location>
    </subcellularLocation>
</comment>
<dbReference type="PANTHER" id="PTHR43213">
    <property type="entry name" value="BIFUNCTIONAL DTTP/UTP PYROPHOSPHATASE/METHYLTRANSFERASE PROTEIN-RELATED"/>
    <property type="match status" value="1"/>
</dbReference>
<gene>
    <name evidence="4" type="ORF">J2Z71_000258</name>
</gene>
<dbReference type="RefSeq" id="WP_210060051.1">
    <property type="nucleotide sequence ID" value="NZ_JAGGLJ010000002.1"/>
</dbReference>
<evidence type="ECO:0000256" key="1">
    <source>
        <dbReference type="ARBA" id="ARBA00001968"/>
    </source>
</evidence>
<comment type="catalytic activity">
    <reaction evidence="3">
        <text>UTP + H2O = UMP + diphosphate + H(+)</text>
        <dbReference type="Rhea" id="RHEA:29395"/>
        <dbReference type="ChEBI" id="CHEBI:15377"/>
        <dbReference type="ChEBI" id="CHEBI:15378"/>
        <dbReference type="ChEBI" id="CHEBI:33019"/>
        <dbReference type="ChEBI" id="CHEBI:46398"/>
        <dbReference type="ChEBI" id="CHEBI:57865"/>
        <dbReference type="EC" id="3.6.1.9"/>
    </reaction>
</comment>
<organism evidence="4 5">
    <name type="scientific">Peptoniphilus stercorisuis</name>
    <dbReference type="NCBI Taxonomy" id="1436965"/>
    <lineage>
        <taxon>Bacteria</taxon>
        <taxon>Bacillati</taxon>
        <taxon>Bacillota</taxon>
        <taxon>Tissierellia</taxon>
        <taxon>Tissierellales</taxon>
        <taxon>Peptoniphilaceae</taxon>
        <taxon>Peptoniphilus</taxon>
    </lineage>
</organism>
<dbReference type="PIRSF" id="PIRSF006305">
    <property type="entry name" value="Maf"/>
    <property type="match status" value="1"/>
</dbReference>
<feature type="site" description="Important for substrate specificity" evidence="3">
    <location>
        <position position="10"/>
    </location>
</feature>
<dbReference type="Pfam" id="PF02545">
    <property type="entry name" value="Maf"/>
    <property type="match status" value="1"/>
</dbReference>
<comment type="caution">
    <text evidence="4">The sequence shown here is derived from an EMBL/GenBank/DDBJ whole genome shotgun (WGS) entry which is preliminary data.</text>
</comment>
<comment type="catalytic activity">
    <reaction evidence="3">
        <text>dTTP + H2O = dTMP + diphosphate + H(+)</text>
        <dbReference type="Rhea" id="RHEA:28534"/>
        <dbReference type="ChEBI" id="CHEBI:15377"/>
        <dbReference type="ChEBI" id="CHEBI:15378"/>
        <dbReference type="ChEBI" id="CHEBI:33019"/>
        <dbReference type="ChEBI" id="CHEBI:37568"/>
        <dbReference type="ChEBI" id="CHEBI:63528"/>
        <dbReference type="EC" id="3.6.1.9"/>
    </reaction>
</comment>
<dbReference type="EMBL" id="JAGGLJ010000002">
    <property type="protein sequence ID" value="MBP2024742.1"/>
    <property type="molecule type" value="Genomic_DNA"/>
</dbReference>
<dbReference type="HAMAP" id="MF_00528">
    <property type="entry name" value="Maf"/>
    <property type="match status" value="1"/>
</dbReference>
<feature type="site" description="Important for substrate specificity" evidence="3">
    <location>
        <position position="67"/>
    </location>
</feature>
<dbReference type="Gene3D" id="3.90.950.10">
    <property type="match status" value="1"/>
</dbReference>
<dbReference type="InterPro" id="IPR003697">
    <property type="entry name" value="Maf-like"/>
</dbReference>
<dbReference type="InterPro" id="IPR029001">
    <property type="entry name" value="ITPase-like_fam"/>
</dbReference>
<comment type="function">
    <text evidence="3">Nucleoside triphosphate pyrophosphatase that hydrolyzes dTTP and UTP. May have a dual role in cell division arrest and in preventing the incorporation of modified nucleotides into cellular nucleic acids.</text>
</comment>
<keyword evidence="2 3" id="KW-0378">Hydrolase</keyword>
<dbReference type="SUPFAM" id="SSF52972">
    <property type="entry name" value="ITPase-like"/>
    <property type="match status" value="1"/>
</dbReference>
<dbReference type="NCBIfam" id="TIGR00172">
    <property type="entry name" value="maf"/>
    <property type="match status" value="1"/>
</dbReference>
<comment type="caution">
    <text evidence="3">Lacks conserved residue(s) required for the propagation of feature annotation.</text>
</comment>
<name>A0ABS4KAE6_9FIRM</name>
<protein>
    <recommendedName>
        <fullName evidence="3">dTTP/UTP pyrophosphatase</fullName>
        <shortName evidence="3">dTTPase/UTPase</shortName>
        <ecNumber evidence="3">3.6.1.9</ecNumber>
    </recommendedName>
    <alternativeName>
        <fullName evidence="3">Nucleoside triphosphate pyrophosphatase</fullName>
    </alternativeName>
    <alternativeName>
        <fullName evidence="3">Nucleotide pyrophosphatase</fullName>
        <shortName evidence="3">Nucleotide PPase</shortName>
    </alternativeName>
</protein>
<evidence type="ECO:0000256" key="2">
    <source>
        <dbReference type="ARBA" id="ARBA00022801"/>
    </source>
</evidence>
<dbReference type="Proteomes" id="UP001519306">
    <property type="component" value="Unassembled WGS sequence"/>
</dbReference>
<keyword evidence="5" id="KW-1185">Reference proteome</keyword>
<evidence type="ECO:0000313" key="4">
    <source>
        <dbReference type="EMBL" id="MBP2024742.1"/>
    </source>
</evidence>
<comment type="cofactor">
    <cofactor evidence="1 3">
        <name>a divalent metal cation</name>
        <dbReference type="ChEBI" id="CHEBI:60240"/>
    </cofactor>
</comment>
<dbReference type="CDD" id="cd00555">
    <property type="entry name" value="Maf"/>
    <property type="match status" value="1"/>
</dbReference>
<feature type="active site" description="Proton acceptor" evidence="3">
    <location>
        <position position="66"/>
    </location>
</feature>
<accession>A0ABS4KAE6</accession>
<keyword evidence="3" id="KW-0546">Nucleotide metabolism</keyword>
<proteinExistence type="inferred from homology"/>
<reference evidence="4 5" key="1">
    <citation type="submission" date="2021-03" db="EMBL/GenBank/DDBJ databases">
        <title>Genomic Encyclopedia of Type Strains, Phase IV (KMG-IV): sequencing the most valuable type-strain genomes for metagenomic binning, comparative biology and taxonomic classification.</title>
        <authorList>
            <person name="Goeker M."/>
        </authorList>
    </citation>
    <scope>NUCLEOTIDE SEQUENCE [LARGE SCALE GENOMIC DNA]</scope>
    <source>
        <strain evidence="4 5">DSM 27563</strain>
    </source>
</reference>
<comment type="similarity">
    <text evidence="3">Belongs to the Maf family. YhdE subfamily.</text>
</comment>